<dbReference type="Proteomes" id="UP000095765">
    <property type="component" value="Unassembled WGS sequence"/>
</dbReference>
<protein>
    <recommendedName>
        <fullName evidence="2 7">GTPase Era</fullName>
    </recommendedName>
</protein>
<dbReference type="HAMAP" id="MF_00367">
    <property type="entry name" value="GTPase_Era"/>
    <property type="match status" value="1"/>
</dbReference>
<dbReference type="FunFam" id="3.30.300.20:FF:000003">
    <property type="entry name" value="GTPase Era"/>
    <property type="match status" value="1"/>
</dbReference>
<dbReference type="GO" id="GO:0003924">
    <property type="term" value="F:GTPase activity"/>
    <property type="evidence" value="ECO:0007669"/>
    <property type="project" value="UniProtKB-UniRule"/>
</dbReference>
<dbReference type="GO" id="GO:0005525">
    <property type="term" value="F:GTP binding"/>
    <property type="evidence" value="ECO:0007669"/>
    <property type="project" value="UniProtKB-UniRule"/>
</dbReference>
<gene>
    <name evidence="7 12" type="primary">era</name>
    <name evidence="13" type="ORF">DXC40_09325</name>
    <name evidence="12" type="ORF">ERS852551_00361</name>
</gene>
<dbReference type="InterPro" id="IPR004044">
    <property type="entry name" value="KH_dom_type_2"/>
</dbReference>
<keyword evidence="7" id="KW-0963">Cytoplasm</keyword>
<feature type="region of interest" description="G4" evidence="8">
    <location>
        <begin position="128"/>
        <end position="131"/>
    </location>
</feature>
<dbReference type="SUPFAM" id="SSF52540">
    <property type="entry name" value="P-loop containing nucleoside triphosphate hydrolases"/>
    <property type="match status" value="1"/>
</dbReference>
<dbReference type="Pfam" id="PF07650">
    <property type="entry name" value="KH_2"/>
    <property type="match status" value="1"/>
</dbReference>
<evidence type="ECO:0000256" key="2">
    <source>
        <dbReference type="ARBA" id="ARBA00020484"/>
    </source>
</evidence>
<dbReference type="GO" id="GO:0005886">
    <property type="term" value="C:plasma membrane"/>
    <property type="evidence" value="ECO:0007669"/>
    <property type="project" value="UniProtKB-SubCell"/>
</dbReference>
<reference evidence="13 15" key="2">
    <citation type="submission" date="2018-08" db="EMBL/GenBank/DDBJ databases">
        <title>A genome reference for cultivated species of the human gut microbiota.</title>
        <authorList>
            <person name="Zou Y."/>
            <person name="Xue W."/>
            <person name="Luo G."/>
        </authorList>
    </citation>
    <scope>NUCLEOTIDE SEQUENCE [LARGE SCALE GENOMIC DNA]</scope>
    <source>
        <strain evidence="13 15">TF05-12AC</strain>
    </source>
</reference>
<evidence type="ECO:0000256" key="6">
    <source>
        <dbReference type="ARBA" id="ARBA00023136"/>
    </source>
</evidence>
<dbReference type="InterPro" id="IPR015946">
    <property type="entry name" value="KH_dom-like_a/b"/>
</dbReference>
<evidence type="ECO:0000259" key="10">
    <source>
        <dbReference type="PROSITE" id="PS50823"/>
    </source>
</evidence>
<comment type="similarity">
    <text evidence="1 7 8 9">Belongs to the TRAFAC class TrmE-Era-EngA-EngB-Septin-like GTPase superfamily. Era GTPase family.</text>
</comment>
<dbReference type="RefSeq" id="WP_055243885.1">
    <property type="nucleotide sequence ID" value="NZ_CABIWA010000001.1"/>
</dbReference>
<evidence type="ECO:0000313" key="13">
    <source>
        <dbReference type="EMBL" id="RGE67683.1"/>
    </source>
</evidence>
<evidence type="ECO:0000313" key="15">
    <source>
        <dbReference type="Proteomes" id="UP000260828"/>
    </source>
</evidence>
<dbReference type="Gene3D" id="3.30.300.20">
    <property type="match status" value="1"/>
</dbReference>
<dbReference type="CDD" id="cd22534">
    <property type="entry name" value="KH-II_Era"/>
    <property type="match status" value="1"/>
</dbReference>
<feature type="region of interest" description="G2" evidence="8">
    <location>
        <begin position="45"/>
        <end position="49"/>
    </location>
</feature>
<feature type="binding site" evidence="7">
    <location>
        <begin position="66"/>
        <end position="70"/>
    </location>
    <ligand>
        <name>GTP</name>
        <dbReference type="ChEBI" id="CHEBI:37565"/>
    </ligand>
</feature>
<feature type="binding site" evidence="7">
    <location>
        <begin position="128"/>
        <end position="131"/>
    </location>
    <ligand>
        <name>GTP</name>
        <dbReference type="ChEBI" id="CHEBI:37565"/>
    </ligand>
</feature>
<accession>A0A174M7T2</accession>
<dbReference type="EMBL" id="CZBE01000002">
    <property type="protein sequence ID" value="CUP30055.1"/>
    <property type="molecule type" value="Genomic_DNA"/>
</dbReference>
<dbReference type="NCBIfam" id="NF000908">
    <property type="entry name" value="PRK00089.1"/>
    <property type="match status" value="1"/>
</dbReference>
<evidence type="ECO:0000256" key="4">
    <source>
        <dbReference type="ARBA" id="ARBA00022884"/>
    </source>
</evidence>
<reference evidence="12 14" key="1">
    <citation type="submission" date="2015-09" db="EMBL/GenBank/DDBJ databases">
        <authorList>
            <consortium name="Pathogen Informatics"/>
        </authorList>
    </citation>
    <scope>NUCLEOTIDE SEQUENCE [LARGE SCALE GENOMIC DNA]</scope>
    <source>
        <strain evidence="12 14">2789STDY5834939</strain>
    </source>
</reference>
<keyword evidence="3 7" id="KW-0547">Nucleotide-binding</keyword>
<dbReference type="SUPFAM" id="SSF54814">
    <property type="entry name" value="Prokaryotic type KH domain (KH-domain type II)"/>
    <property type="match status" value="1"/>
</dbReference>
<comment type="subcellular location">
    <subcellularLocation>
        <location evidence="7">Cytoplasm</location>
    </subcellularLocation>
    <subcellularLocation>
        <location evidence="7">Cell membrane</location>
        <topology evidence="7">Peripheral membrane protein</topology>
    </subcellularLocation>
</comment>
<keyword evidence="7" id="KW-0690">Ribosome biogenesis</keyword>
<dbReference type="InterPro" id="IPR005225">
    <property type="entry name" value="Small_GTP-bd"/>
</dbReference>
<comment type="function">
    <text evidence="7">An essential GTPase that binds both GDP and GTP, with rapid nucleotide exchange. Plays a role in 16S rRNA processing and 30S ribosomal subunit biogenesis and possibly also in cell cycle regulation and energy metabolism.</text>
</comment>
<feature type="region of interest" description="G5" evidence="8">
    <location>
        <begin position="158"/>
        <end position="160"/>
    </location>
</feature>
<keyword evidence="7" id="KW-1003">Cell membrane</keyword>
<proteinExistence type="inferred from homology"/>
<dbReference type="AlphaFoldDB" id="A0A174M7T2"/>
<dbReference type="NCBIfam" id="TIGR00436">
    <property type="entry name" value="era"/>
    <property type="match status" value="1"/>
</dbReference>
<dbReference type="NCBIfam" id="TIGR00231">
    <property type="entry name" value="small_GTP"/>
    <property type="match status" value="1"/>
</dbReference>
<dbReference type="EMBL" id="QVME01000004">
    <property type="protein sequence ID" value="RGE67683.1"/>
    <property type="molecule type" value="Genomic_DNA"/>
</dbReference>
<evidence type="ECO:0000259" key="11">
    <source>
        <dbReference type="PROSITE" id="PS51713"/>
    </source>
</evidence>
<dbReference type="GO" id="GO:0005829">
    <property type="term" value="C:cytosol"/>
    <property type="evidence" value="ECO:0007669"/>
    <property type="project" value="TreeGrafter"/>
</dbReference>
<keyword evidence="7" id="KW-0699">rRNA-binding</keyword>
<dbReference type="Gene3D" id="3.40.50.300">
    <property type="entry name" value="P-loop containing nucleotide triphosphate hydrolases"/>
    <property type="match status" value="1"/>
</dbReference>
<feature type="region of interest" description="G3" evidence="8">
    <location>
        <begin position="66"/>
        <end position="69"/>
    </location>
</feature>
<sequence length="303" mass="33753">MNLTQPQYETKSAFVAIVGRPNVGKSSLLNALVGEKVAIVSNKPQTTRTRITGVLTDGDTQLVFIDTPGLHKPRTKLSEYMVRQVGDSVADVDVAVLVVEPGDVIQKAEQSLIDSFTAQRIPAVLVINKIDTLAEKEKLMAQIALFMRAYAFEAVIPVSALHGDGVGNVLSELRRFAALSPFFFDADTLTDQPERVIVAEIVREKLLRSLFDEVPHGTAVSVESMKERADKDVMDIQVQIYCERESHKGMIIGRGGAMLKKIASQARQDIEHFLGCRVNLQCWVKVREDWRNRENIIRSFGYN</sequence>
<dbReference type="InterPro" id="IPR006073">
    <property type="entry name" value="GTP-bd"/>
</dbReference>
<dbReference type="InterPro" id="IPR009019">
    <property type="entry name" value="KH_sf_prok-type"/>
</dbReference>
<dbReference type="PANTHER" id="PTHR42698">
    <property type="entry name" value="GTPASE ERA"/>
    <property type="match status" value="1"/>
</dbReference>
<dbReference type="InterPro" id="IPR005662">
    <property type="entry name" value="GTPase_Era-like"/>
</dbReference>
<dbReference type="InterPro" id="IPR027417">
    <property type="entry name" value="P-loop_NTPase"/>
</dbReference>
<dbReference type="InterPro" id="IPR030388">
    <property type="entry name" value="G_ERA_dom"/>
</dbReference>
<dbReference type="Proteomes" id="UP000260828">
    <property type="component" value="Unassembled WGS sequence"/>
</dbReference>
<dbReference type="PROSITE" id="PS50823">
    <property type="entry name" value="KH_TYPE_2"/>
    <property type="match status" value="1"/>
</dbReference>
<evidence type="ECO:0000256" key="8">
    <source>
        <dbReference type="PROSITE-ProRule" id="PRU01050"/>
    </source>
</evidence>
<dbReference type="PRINTS" id="PR00326">
    <property type="entry name" value="GTP1OBG"/>
</dbReference>
<dbReference type="GO" id="GO:0070181">
    <property type="term" value="F:small ribosomal subunit rRNA binding"/>
    <property type="evidence" value="ECO:0007669"/>
    <property type="project" value="UniProtKB-UniRule"/>
</dbReference>
<dbReference type="GO" id="GO:0043024">
    <property type="term" value="F:ribosomal small subunit binding"/>
    <property type="evidence" value="ECO:0007669"/>
    <property type="project" value="TreeGrafter"/>
</dbReference>
<evidence type="ECO:0000256" key="5">
    <source>
        <dbReference type="ARBA" id="ARBA00023134"/>
    </source>
</evidence>
<keyword evidence="4 7" id="KW-0694">RNA-binding</keyword>
<dbReference type="Pfam" id="PF01926">
    <property type="entry name" value="MMR_HSR1"/>
    <property type="match status" value="1"/>
</dbReference>
<dbReference type="PANTHER" id="PTHR42698:SF1">
    <property type="entry name" value="GTPASE ERA, MITOCHONDRIAL"/>
    <property type="match status" value="1"/>
</dbReference>
<dbReference type="PROSITE" id="PS51713">
    <property type="entry name" value="G_ERA"/>
    <property type="match status" value="1"/>
</dbReference>
<keyword evidence="5 7" id="KW-0342">GTP-binding</keyword>
<evidence type="ECO:0000256" key="1">
    <source>
        <dbReference type="ARBA" id="ARBA00007921"/>
    </source>
</evidence>
<evidence type="ECO:0000256" key="9">
    <source>
        <dbReference type="RuleBase" id="RU003761"/>
    </source>
</evidence>
<dbReference type="CDD" id="cd04163">
    <property type="entry name" value="Era"/>
    <property type="match status" value="1"/>
</dbReference>
<dbReference type="OrthoDB" id="9805918at2"/>
<name>A0A174M7T2_9FIRM</name>
<organism evidence="12 14">
    <name type="scientific">Anaerotruncus colihominis</name>
    <dbReference type="NCBI Taxonomy" id="169435"/>
    <lineage>
        <taxon>Bacteria</taxon>
        <taxon>Bacillati</taxon>
        <taxon>Bacillota</taxon>
        <taxon>Clostridia</taxon>
        <taxon>Eubacteriales</taxon>
        <taxon>Oscillospiraceae</taxon>
        <taxon>Anaerotruncus</taxon>
    </lineage>
</organism>
<feature type="domain" description="KH type-2" evidence="10">
    <location>
        <begin position="210"/>
        <end position="288"/>
    </location>
</feature>
<evidence type="ECO:0000256" key="3">
    <source>
        <dbReference type="ARBA" id="ARBA00022741"/>
    </source>
</evidence>
<feature type="region of interest" description="G1" evidence="8">
    <location>
        <begin position="19"/>
        <end position="26"/>
    </location>
</feature>
<evidence type="ECO:0000256" key="7">
    <source>
        <dbReference type="HAMAP-Rule" id="MF_00367"/>
    </source>
</evidence>
<dbReference type="GO" id="GO:0000028">
    <property type="term" value="P:ribosomal small subunit assembly"/>
    <property type="evidence" value="ECO:0007669"/>
    <property type="project" value="TreeGrafter"/>
</dbReference>
<feature type="domain" description="Era-type G" evidence="11">
    <location>
        <begin position="11"/>
        <end position="181"/>
    </location>
</feature>
<comment type="subunit">
    <text evidence="7">Monomer.</text>
</comment>
<keyword evidence="6 7" id="KW-0472">Membrane</keyword>
<evidence type="ECO:0000313" key="14">
    <source>
        <dbReference type="Proteomes" id="UP000095765"/>
    </source>
</evidence>
<evidence type="ECO:0000313" key="12">
    <source>
        <dbReference type="EMBL" id="CUP30055.1"/>
    </source>
</evidence>
<feature type="binding site" evidence="7">
    <location>
        <begin position="19"/>
        <end position="26"/>
    </location>
    <ligand>
        <name>GTP</name>
        <dbReference type="ChEBI" id="CHEBI:37565"/>
    </ligand>
</feature>